<dbReference type="RefSeq" id="WP_158646996.1">
    <property type="nucleotide sequence ID" value="NZ_VOQS01000001.1"/>
</dbReference>
<reference evidence="1 2" key="1">
    <citation type="journal article" date="2018" name="Int. J. Syst. Evol. Microbiol.">
        <title>Paraburkholderia azotifigens sp. nov., a nitrogen-fixing bacterium isolated from paddy soil.</title>
        <authorList>
            <person name="Choi G.M."/>
            <person name="Im W.T."/>
        </authorList>
    </citation>
    <scope>NUCLEOTIDE SEQUENCE [LARGE SCALE GENOMIC DNA]</scope>
    <source>
        <strain evidence="1 2">NF 2-5-3</strain>
    </source>
</reference>
<evidence type="ECO:0000313" key="1">
    <source>
        <dbReference type="EMBL" id="TXC88173.1"/>
    </source>
</evidence>
<dbReference type="EMBL" id="VOQS01000001">
    <property type="protein sequence ID" value="TXC88173.1"/>
    <property type="molecule type" value="Genomic_DNA"/>
</dbReference>
<dbReference type="Proteomes" id="UP000321776">
    <property type="component" value="Unassembled WGS sequence"/>
</dbReference>
<dbReference type="AlphaFoldDB" id="A0A5C6VS26"/>
<protein>
    <submittedName>
        <fullName evidence="1">Uncharacterized protein</fullName>
    </submittedName>
</protein>
<organism evidence="1 2">
    <name type="scientific">Paraburkholderia azotifigens</name>
    <dbReference type="NCBI Taxonomy" id="2057004"/>
    <lineage>
        <taxon>Bacteria</taxon>
        <taxon>Pseudomonadati</taxon>
        <taxon>Pseudomonadota</taxon>
        <taxon>Betaproteobacteria</taxon>
        <taxon>Burkholderiales</taxon>
        <taxon>Burkholderiaceae</taxon>
        <taxon>Paraburkholderia</taxon>
    </lineage>
</organism>
<proteinExistence type="predicted"/>
<sequence>MRIFCLCHLPPVFPLPKDTCFIGMGNYRDFPAGYHVSEIADELDALHPFLAGASGAFAIARILKRNNVSDGRVCLMLHRKFIAPQSFGNPAPNYPGMFVLNADAAARIDFTALMATIQTPYLLAQPFRVGNLYRQFASAHKIPDLLRYVAIAVELGVLTAEESSLFFSDDILIPCGVECGIFPTDVFLTIIDKLERVCVTFLRSHMPSSFDSYNRRALDFCNERLGSFFLKQVLSSSMQEVPAQYFGYMHTVGDTQEYVPGGMPVKSTQHKPYGNMGKSDHESVATSADAWDEQAYLAGNPDIAKAIVAGQIKSGYQHYVTYGRKEGRPINVKPHNGD</sequence>
<comment type="caution">
    <text evidence="1">The sequence shown here is derived from an EMBL/GenBank/DDBJ whole genome shotgun (WGS) entry which is preliminary data.</text>
</comment>
<gene>
    <name evidence="1" type="ORF">FRZ40_11605</name>
</gene>
<name>A0A5C6VS26_9BURK</name>
<accession>A0A5C6VS26</accession>
<evidence type="ECO:0000313" key="2">
    <source>
        <dbReference type="Proteomes" id="UP000321776"/>
    </source>
</evidence>